<feature type="domain" description="Putative regulatory protein FmdB zinc ribbon" evidence="1">
    <location>
        <begin position="1"/>
        <end position="40"/>
    </location>
</feature>
<sequence>MPLYSYECRDCHAEFELLVRASDTPVCPSCGSEKLEQQVAKICVEIKYPAIAKSWRKAAAAEGELSNFSKKEIQAKPKS</sequence>
<proteinExistence type="predicted"/>
<evidence type="ECO:0000313" key="3">
    <source>
        <dbReference type="EMBL" id="TRL34497.1"/>
    </source>
</evidence>
<evidence type="ECO:0000259" key="1">
    <source>
        <dbReference type="SMART" id="SM00834"/>
    </source>
</evidence>
<accession>A0A2U1SVW7</accession>
<dbReference type="RefSeq" id="WP_108915423.1">
    <property type="nucleotide sequence ID" value="NZ_BGJY01000001.1"/>
</dbReference>
<dbReference type="Gene3D" id="2.20.28.30">
    <property type="entry name" value="RNA polymerase ii, chain L"/>
    <property type="match status" value="1"/>
</dbReference>
<dbReference type="InterPro" id="IPR013429">
    <property type="entry name" value="Regulatory_FmdB_Zinc_ribbon"/>
</dbReference>
<reference evidence="3 5" key="3">
    <citation type="submission" date="2019-07" db="EMBL/GenBank/DDBJ databases">
        <title>Ln-dependent methylotrophs.</title>
        <authorList>
            <person name="Tani A."/>
        </authorList>
    </citation>
    <scope>NUCLEOTIDE SEQUENCE [LARGE SCALE GENOMIC DNA]</scope>
    <source>
        <strain evidence="3 5">SM89A</strain>
    </source>
</reference>
<comment type="caution">
    <text evidence="2">The sequence shown here is derived from an EMBL/GenBank/DDBJ whole genome shotgun (WGS) entry which is preliminary data.</text>
</comment>
<dbReference type="SMART" id="SM00834">
    <property type="entry name" value="CxxC_CXXC_SSSS"/>
    <property type="match status" value="1"/>
</dbReference>
<dbReference type="Proteomes" id="UP000245137">
    <property type="component" value="Unassembled WGS sequence"/>
</dbReference>
<reference evidence="2" key="2">
    <citation type="submission" date="2018-02" db="EMBL/GenBank/DDBJ databases">
        <authorList>
            <person name="Cohen D.B."/>
            <person name="Kent A.D."/>
        </authorList>
    </citation>
    <scope>NUCLEOTIDE SEQUENCE</scope>
    <source>
        <strain evidence="2">DSM 17706</strain>
    </source>
</reference>
<dbReference type="Pfam" id="PF09723">
    <property type="entry name" value="Zn_ribbon_8"/>
    <property type="match status" value="1"/>
</dbReference>
<reference evidence="2 4" key="1">
    <citation type="journal article" date="2018" name="Appl. Microbiol. Biotechnol.">
        <title>Co-cultivation of the strictly anaerobic methanogen Methanosarcina barkeri with aerobic methanotrophs in an oxygen-limited membrane bioreactor.</title>
        <authorList>
            <person name="In 't Zandt M.H."/>
            <person name="van den Bosch T.J.M."/>
            <person name="Rijkers R."/>
            <person name="van Kessel M.A.H.J."/>
            <person name="Jetten M.S.M."/>
            <person name="Welte C.U."/>
        </authorList>
    </citation>
    <scope>NUCLEOTIDE SEQUENCE [LARGE SCALE GENOMIC DNA]</scope>
    <source>
        <strain evidence="2 4">DSM 17706</strain>
    </source>
</reference>
<dbReference type="EMBL" id="VJMF01000038">
    <property type="protein sequence ID" value="TRL34497.1"/>
    <property type="molecule type" value="Genomic_DNA"/>
</dbReference>
<dbReference type="NCBIfam" id="TIGR02605">
    <property type="entry name" value="CxxC_CxxC_SSSS"/>
    <property type="match status" value="1"/>
</dbReference>
<gene>
    <name evidence="2" type="ORF">C5689_01165</name>
    <name evidence="3" type="ORF">FM996_09600</name>
</gene>
<organism evidence="2 4">
    <name type="scientific">Methylosinus sporium</name>
    <dbReference type="NCBI Taxonomy" id="428"/>
    <lineage>
        <taxon>Bacteria</taxon>
        <taxon>Pseudomonadati</taxon>
        <taxon>Pseudomonadota</taxon>
        <taxon>Alphaproteobacteria</taxon>
        <taxon>Hyphomicrobiales</taxon>
        <taxon>Methylocystaceae</taxon>
        <taxon>Methylosinus</taxon>
    </lineage>
</organism>
<dbReference type="AlphaFoldDB" id="A0A2U1SVW7"/>
<dbReference type="OrthoDB" id="9813321at2"/>
<protein>
    <submittedName>
        <fullName evidence="2">FmdB family transcriptional regulator</fullName>
    </submittedName>
    <submittedName>
        <fullName evidence="3">Zinc ribbon domain-containing protein</fullName>
    </submittedName>
</protein>
<evidence type="ECO:0000313" key="5">
    <source>
        <dbReference type="Proteomes" id="UP000316781"/>
    </source>
</evidence>
<name>A0A2U1SVW7_METSR</name>
<dbReference type="Proteomes" id="UP000316781">
    <property type="component" value="Unassembled WGS sequence"/>
</dbReference>
<dbReference type="EMBL" id="PUIV01000001">
    <property type="protein sequence ID" value="PWB95746.1"/>
    <property type="molecule type" value="Genomic_DNA"/>
</dbReference>
<evidence type="ECO:0000313" key="4">
    <source>
        <dbReference type="Proteomes" id="UP000245137"/>
    </source>
</evidence>
<evidence type="ECO:0000313" key="2">
    <source>
        <dbReference type="EMBL" id="PWB95746.1"/>
    </source>
</evidence>
<keyword evidence="4" id="KW-1185">Reference proteome</keyword>